<dbReference type="Gene3D" id="3.30.750.24">
    <property type="entry name" value="STAS domain"/>
    <property type="match status" value="1"/>
</dbReference>
<keyword evidence="1" id="KW-0597">Phosphoprotein</keyword>
<dbReference type="SUPFAM" id="SSF52091">
    <property type="entry name" value="SpoIIaa-like"/>
    <property type="match status" value="1"/>
</dbReference>
<dbReference type="Pfam" id="PF01740">
    <property type="entry name" value="STAS"/>
    <property type="match status" value="1"/>
</dbReference>
<dbReference type="RefSeq" id="WP_085030884.1">
    <property type="nucleotide sequence ID" value="NZ_CP020772.1"/>
</dbReference>
<name>A0A1W5ZYK0_9BACI</name>
<dbReference type="PANTHER" id="PTHR33745:SF3">
    <property type="entry name" value="RSBT CO-ANTAGONIST PROTEIN RSBRC"/>
    <property type="match status" value="1"/>
</dbReference>
<dbReference type="InterPro" id="IPR036513">
    <property type="entry name" value="STAS_dom_sf"/>
</dbReference>
<reference evidence="3 4" key="1">
    <citation type="submission" date="2017-04" db="EMBL/GenBank/DDBJ databases">
        <title>The whole genome sequencing and assembly of Halobacillus mangrovi strain.</title>
        <authorList>
            <person name="Lee S.-J."/>
            <person name="Park M.-K."/>
            <person name="Kim J.-Y."/>
            <person name="Lee Y.-J."/>
            <person name="Yi H."/>
            <person name="Bahn Y.-S."/>
            <person name="Kim J.F."/>
            <person name="Lee D.-W."/>
        </authorList>
    </citation>
    <scope>NUCLEOTIDE SEQUENCE [LARGE SCALE GENOMIC DNA]</scope>
    <source>
        <strain evidence="3 4">KTB 131</strain>
    </source>
</reference>
<keyword evidence="4" id="KW-1185">Reference proteome</keyword>
<accession>A0A1W5ZYK0</accession>
<dbReference type="Proteomes" id="UP000192527">
    <property type="component" value="Chromosome"/>
</dbReference>
<dbReference type="InterPro" id="IPR051932">
    <property type="entry name" value="Bact_StressResp_Reg"/>
</dbReference>
<dbReference type="AlphaFoldDB" id="A0A1W5ZYK0"/>
<evidence type="ECO:0000313" key="3">
    <source>
        <dbReference type="EMBL" id="ARI78425.1"/>
    </source>
</evidence>
<dbReference type="PANTHER" id="PTHR33745">
    <property type="entry name" value="RSBT ANTAGONIST PROTEIN RSBS-RELATED"/>
    <property type="match status" value="1"/>
</dbReference>
<feature type="domain" description="STAS" evidence="2">
    <location>
        <begin position="164"/>
        <end position="275"/>
    </location>
</feature>
<organism evidence="3 4">
    <name type="scientific">Halobacillus mangrovi</name>
    <dbReference type="NCBI Taxonomy" id="402384"/>
    <lineage>
        <taxon>Bacteria</taxon>
        <taxon>Bacillati</taxon>
        <taxon>Bacillota</taxon>
        <taxon>Bacilli</taxon>
        <taxon>Bacillales</taxon>
        <taxon>Bacillaceae</taxon>
        <taxon>Halobacillus</taxon>
    </lineage>
</organism>
<dbReference type="CDD" id="cd07041">
    <property type="entry name" value="STAS_RsbR_RsbS_like"/>
    <property type="match status" value="1"/>
</dbReference>
<sequence length="276" mass="31701">MQRNKELHDFLLDKAEQLTEEWYESLDKTGGGVYASNDPEVIRTLKAQNFEFHQHLCKVFVMEKSSFFQEFDEWIMNVASDPEHLNTPTHLIMREFIRVRNQYMVFIDEFIQNQTKLVRQNKIDLWKTVIIEAIDVVMTRVVEEKHNHLNKRIDEQENTINELSSPVIDLSNGKALLPLVGEIDTFRASSILENTLAKCTEKNTNHLYIDLSGVYLVDTMVAQQIFQLINALKLIGVETTMSGIRPEIAHTAVHLGIDFGNISITPTLAKAFSLPN</sequence>
<dbReference type="InterPro" id="IPR002645">
    <property type="entry name" value="STAS_dom"/>
</dbReference>
<evidence type="ECO:0000256" key="1">
    <source>
        <dbReference type="ARBA" id="ARBA00022553"/>
    </source>
</evidence>
<dbReference type="PROSITE" id="PS50801">
    <property type="entry name" value="STAS"/>
    <property type="match status" value="1"/>
</dbReference>
<dbReference type="OrthoDB" id="9800154at2"/>
<dbReference type="STRING" id="402384.HM131_16980"/>
<protein>
    <submittedName>
        <fullName evidence="3">RsbT co-antagonist protein RsbRB</fullName>
    </submittedName>
</protein>
<proteinExistence type="predicted"/>
<evidence type="ECO:0000259" key="2">
    <source>
        <dbReference type="PROSITE" id="PS50801"/>
    </source>
</evidence>
<dbReference type="EMBL" id="CP020772">
    <property type="protein sequence ID" value="ARI78425.1"/>
    <property type="molecule type" value="Genomic_DNA"/>
</dbReference>
<evidence type="ECO:0000313" key="4">
    <source>
        <dbReference type="Proteomes" id="UP000192527"/>
    </source>
</evidence>
<dbReference type="KEGG" id="hmn:HM131_16980"/>
<gene>
    <name evidence="3" type="ORF">HM131_16980</name>
</gene>